<dbReference type="AlphaFoldDB" id="A0A167I4N7"/>
<accession>A0A167I4N7</accession>
<gene>
    <name evidence="2" type="ORF">CALVIDRAFT_567521</name>
</gene>
<name>A0A167I4N7_CALVF</name>
<evidence type="ECO:0000313" key="2">
    <source>
        <dbReference type="EMBL" id="KZO92295.1"/>
    </source>
</evidence>
<dbReference type="EMBL" id="KV417312">
    <property type="protein sequence ID" value="KZO92295.1"/>
    <property type="molecule type" value="Genomic_DNA"/>
</dbReference>
<proteinExistence type="predicted"/>
<dbReference type="Proteomes" id="UP000076738">
    <property type="component" value="Unassembled WGS sequence"/>
</dbReference>
<organism evidence="2 3">
    <name type="scientific">Calocera viscosa (strain TUFC12733)</name>
    <dbReference type="NCBI Taxonomy" id="1330018"/>
    <lineage>
        <taxon>Eukaryota</taxon>
        <taxon>Fungi</taxon>
        <taxon>Dikarya</taxon>
        <taxon>Basidiomycota</taxon>
        <taxon>Agaricomycotina</taxon>
        <taxon>Dacrymycetes</taxon>
        <taxon>Dacrymycetales</taxon>
        <taxon>Dacrymycetaceae</taxon>
        <taxon>Calocera</taxon>
    </lineage>
</organism>
<feature type="region of interest" description="Disordered" evidence="1">
    <location>
        <begin position="365"/>
        <end position="388"/>
    </location>
</feature>
<sequence length="453" mass="51302">MDPTASQQDRFQTLTIMSEDAEAWAKHTADFRDETVAIIKQNVEADVTKFRQLTQAMMLIVPERWWKEMKKKLGDRELTAYSKQASLSPSVNSAKRTPAKSTTSHVPTSHPATSSRSTKTYRVTRSSTQEKKQKFQEKIILTKDRYLGHDVYAYSKIPVIASLRDTFKEDMKKAVPEGSLKATLHVLARKKDGSLYKAWIGPECTLSLADRMAAVATLPPGDQIEVINIFEKDPHDGKDYVIAHKGWCDVCDKKYAEQAKSGISVDRRIACSGPVRGNNKTAFGCVQCRDSGATCEHTTSHRAAKKKYHDLLKNAHKKRRLGKGKESKMQHFVNDWIMVEDDFEESESSIVEESDDEDVEITYESESFKKHAGPPRNERSKEAGSSRLAVPQIKTKEEVFGDSLTKLLEKIEQLRKDFRRICDANPQINMGDMANRIIIIEQQVKDSLQDLFA</sequence>
<keyword evidence="3" id="KW-1185">Reference proteome</keyword>
<evidence type="ECO:0000256" key="1">
    <source>
        <dbReference type="SAM" id="MobiDB-lite"/>
    </source>
</evidence>
<reference evidence="2 3" key="1">
    <citation type="journal article" date="2016" name="Mol. Biol. Evol.">
        <title>Comparative Genomics of Early-Diverging Mushroom-Forming Fungi Provides Insights into the Origins of Lignocellulose Decay Capabilities.</title>
        <authorList>
            <person name="Nagy L.G."/>
            <person name="Riley R."/>
            <person name="Tritt A."/>
            <person name="Adam C."/>
            <person name="Daum C."/>
            <person name="Floudas D."/>
            <person name="Sun H."/>
            <person name="Yadav J.S."/>
            <person name="Pangilinan J."/>
            <person name="Larsson K.H."/>
            <person name="Matsuura K."/>
            <person name="Barry K."/>
            <person name="Labutti K."/>
            <person name="Kuo R."/>
            <person name="Ohm R.A."/>
            <person name="Bhattacharya S.S."/>
            <person name="Shirouzu T."/>
            <person name="Yoshinaga Y."/>
            <person name="Martin F.M."/>
            <person name="Grigoriev I.V."/>
            <person name="Hibbett D.S."/>
        </authorList>
    </citation>
    <scope>NUCLEOTIDE SEQUENCE [LARGE SCALE GENOMIC DNA]</scope>
    <source>
        <strain evidence="2 3">TUFC12733</strain>
    </source>
</reference>
<feature type="region of interest" description="Disordered" evidence="1">
    <location>
        <begin position="84"/>
        <end position="129"/>
    </location>
</feature>
<protein>
    <submittedName>
        <fullName evidence="2">Uncharacterized protein</fullName>
    </submittedName>
</protein>
<feature type="compositionally biased region" description="Polar residues" evidence="1">
    <location>
        <begin position="84"/>
        <end position="127"/>
    </location>
</feature>
<evidence type="ECO:0000313" key="3">
    <source>
        <dbReference type="Proteomes" id="UP000076738"/>
    </source>
</evidence>